<dbReference type="AlphaFoldDB" id="A0A9W8ZUI5"/>
<feature type="compositionally biased region" description="Polar residues" evidence="1">
    <location>
        <begin position="121"/>
        <end position="135"/>
    </location>
</feature>
<feature type="region of interest" description="Disordered" evidence="1">
    <location>
        <begin position="109"/>
        <end position="146"/>
    </location>
</feature>
<comment type="caution">
    <text evidence="2">The sequence shown here is derived from an EMBL/GenBank/DDBJ whole genome shotgun (WGS) entry which is preliminary data.</text>
</comment>
<dbReference type="Proteomes" id="UP001150238">
    <property type="component" value="Unassembled WGS sequence"/>
</dbReference>
<name>A0A9W8ZUI5_9AGAR</name>
<evidence type="ECO:0000313" key="3">
    <source>
        <dbReference type="Proteomes" id="UP001150238"/>
    </source>
</evidence>
<protein>
    <submittedName>
        <fullName evidence="2">Uncharacterized protein</fullName>
    </submittedName>
</protein>
<gene>
    <name evidence="2" type="ORF">C8J55DRAFT_565237</name>
</gene>
<reference evidence="2" key="1">
    <citation type="submission" date="2022-08" db="EMBL/GenBank/DDBJ databases">
        <authorList>
            <consortium name="DOE Joint Genome Institute"/>
            <person name="Min B."/>
            <person name="Riley R."/>
            <person name="Sierra-Patev S."/>
            <person name="Naranjo-Ortiz M."/>
            <person name="Looney B."/>
            <person name="Konkel Z."/>
            <person name="Slot J.C."/>
            <person name="Sakamoto Y."/>
            <person name="Steenwyk J.L."/>
            <person name="Rokas A."/>
            <person name="Carro J."/>
            <person name="Camarero S."/>
            <person name="Ferreira P."/>
            <person name="Molpeceres G."/>
            <person name="Ruiz-Duenas F.J."/>
            <person name="Serrano A."/>
            <person name="Henrissat B."/>
            <person name="Drula E."/>
            <person name="Hughes K.W."/>
            <person name="Mata J.L."/>
            <person name="Ishikawa N.K."/>
            <person name="Vargas-Isla R."/>
            <person name="Ushijima S."/>
            <person name="Smith C.A."/>
            <person name="Ahrendt S."/>
            <person name="Andreopoulos W."/>
            <person name="He G."/>
            <person name="Labutti K."/>
            <person name="Lipzen A."/>
            <person name="Ng V."/>
            <person name="Sandor L."/>
            <person name="Barry K."/>
            <person name="Martinez A.T."/>
            <person name="Xiao Y."/>
            <person name="Gibbons J.G."/>
            <person name="Terashima K."/>
            <person name="Hibbett D.S."/>
            <person name="Grigoriev I.V."/>
        </authorList>
    </citation>
    <scope>NUCLEOTIDE SEQUENCE</scope>
    <source>
        <strain evidence="2">Sp2 HRB7682 ss15</strain>
    </source>
</reference>
<sequence length="637" mass="71220">MSPELQSIPLNCTKGFRMLGPLFESMINASFNTPSTVETELFALKPSDRSVNDFLTSNTRAAFQPMDHPNHHFVLILVNSIHGLPVHPLLPSYITPSLRYCSPRHRKQVNPYSIPPRPSPDATSESSLPYSQTSPPRFPSPVLGAPSTLHAGPDNIGINRLSDGALPVTDDYSANNGDLVPDGTFADVAAACHQLGFALESVKYQRRQGRGVSFLNMLNNWTATSNFIVALGYDRNGGLESQKVTFKDGPQSFADLLVNKLGWEIRGYQKKRTLFQWAEEVTLRKKWSSTKSQNTEAFRTWMRMCYIWHDPGFVRTHSRLDSNADDEKEQVVGIHAITLVYQQLSPPAVRIHAFTLVYQRSSPPALRIHAFTLVYQQSSPPAVRIHAFTLVYQRSSPPALRIHAFTLVYQQSSPPAVRIHAFTLVYQQSSPPAVRIHAFTLVYQQSSPPAVVYQQLSPSYSCAYPRSPAVRIHALTLSYSCTYPRLPVIISSSTSYPRIYPRLPAIISSSTSYPRIYPRLPVIISSSTSYPRIYPRLPAIISSSTSYPRIYPRLPAIVSSSSSYPRIYPHLLAIVSSSSLYSHIYQQQSPPAVHTPAIAFFSEDSLTSEVIYTHTTIISTNKYSLCLTNLTFLVLNR</sequence>
<accession>A0A9W8ZUI5</accession>
<dbReference type="EMBL" id="JANVFS010000041">
    <property type="protein sequence ID" value="KAJ4467373.1"/>
    <property type="molecule type" value="Genomic_DNA"/>
</dbReference>
<reference evidence="2" key="2">
    <citation type="journal article" date="2023" name="Proc. Natl. Acad. Sci. U.S.A.">
        <title>A global phylogenomic analysis of the shiitake genus Lentinula.</title>
        <authorList>
            <person name="Sierra-Patev S."/>
            <person name="Min B."/>
            <person name="Naranjo-Ortiz M."/>
            <person name="Looney B."/>
            <person name="Konkel Z."/>
            <person name="Slot J.C."/>
            <person name="Sakamoto Y."/>
            <person name="Steenwyk J.L."/>
            <person name="Rokas A."/>
            <person name="Carro J."/>
            <person name="Camarero S."/>
            <person name="Ferreira P."/>
            <person name="Molpeceres G."/>
            <person name="Ruiz-Duenas F.J."/>
            <person name="Serrano A."/>
            <person name="Henrissat B."/>
            <person name="Drula E."/>
            <person name="Hughes K.W."/>
            <person name="Mata J.L."/>
            <person name="Ishikawa N.K."/>
            <person name="Vargas-Isla R."/>
            <person name="Ushijima S."/>
            <person name="Smith C.A."/>
            <person name="Donoghue J."/>
            <person name="Ahrendt S."/>
            <person name="Andreopoulos W."/>
            <person name="He G."/>
            <person name="LaButti K."/>
            <person name="Lipzen A."/>
            <person name="Ng V."/>
            <person name="Riley R."/>
            <person name="Sandor L."/>
            <person name="Barry K."/>
            <person name="Martinez A.T."/>
            <person name="Xiao Y."/>
            <person name="Gibbons J.G."/>
            <person name="Terashima K."/>
            <person name="Grigoriev I.V."/>
            <person name="Hibbett D."/>
        </authorList>
    </citation>
    <scope>NUCLEOTIDE SEQUENCE</scope>
    <source>
        <strain evidence="2">Sp2 HRB7682 ss15</strain>
    </source>
</reference>
<organism evidence="2 3">
    <name type="scientific">Lentinula lateritia</name>
    <dbReference type="NCBI Taxonomy" id="40482"/>
    <lineage>
        <taxon>Eukaryota</taxon>
        <taxon>Fungi</taxon>
        <taxon>Dikarya</taxon>
        <taxon>Basidiomycota</taxon>
        <taxon>Agaricomycotina</taxon>
        <taxon>Agaricomycetes</taxon>
        <taxon>Agaricomycetidae</taxon>
        <taxon>Agaricales</taxon>
        <taxon>Marasmiineae</taxon>
        <taxon>Omphalotaceae</taxon>
        <taxon>Lentinula</taxon>
    </lineage>
</organism>
<evidence type="ECO:0000256" key="1">
    <source>
        <dbReference type="SAM" id="MobiDB-lite"/>
    </source>
</evidence>
<evidence type="ECO:0000313" key="2">
    <source>
        <dbReference type="EMBL" id="KAJ4467373.1"/>
    </source>
</evidence>
<proteinExistence type="predicted"/>